<evidence type="ECO:0000313" key="13">
    <source>
        <dbReference type="EMBL" id="CAK1548138.1"/>
    </source>
</evidence>
<dbReference type="Proteomes" id="UP001497472">
    <property type="component" value="Unassembled WGS sequence"/>
</dbReference>
<accession>A0AAV1JFR9</accession>
<evidence type="ECO:0000313" key="14">
    <source>
        <dbReference type="Proteomes" id="UP001497472"/>
    </source>
</evidence>
<dbReference type="CDD" id="cd00190">
    <property type="entry name" value="Tryp_SPc"/>
    <property type="match status" value="1"/>
</dbReference>
<dbReference type="EC" id="3.4.21.4" evidence="9"/>
<evidence type="ECO:0000256" key="3">
    <source>
        <dbReference type="ARBA" id="ARBA00022525"/>
    </source>
</evidence>
<dbReference type="SUPFAM" id="SSF50494">
    <property type="entry name" value="Trypsin-like serine proteases"/>
    <property type="match status" value="1"/>
</dbReference>
<dbReference type="InterPro" id="IPR018114">
    <property type="entry name" value="TRYPSIN_HIS"/>
</dbReference>
<dbReference type="InterPro" id="IPR001254">
    <property type="entry name" value="Trypsin_dom"/>
</dbReference>
<feature type="signal peptide" evidence="11">
    <location>
        <begin position="1"/>
        <end position="18"/>
    </location>
</feature>
<evidence type="ECO:0000259" key="12">
    <source>
        <dbReference type="PROSITE" id="PS50240"/>
    </source>
</evidence>
<evidence type="ECO:0000256" key="5">
    <source>
        <dbReference type="ARBA" id="ARBA00022801"/>
    </source>
</evidence>
<evidence type="ECO:0000256" key="11">
    <source>
        <dbReference type="SAM" id="SignalP"/>
    </source>
</evidence>
<sequence length="261" mass="28244">MAALTAILFVLAIGYSAGADYRTRIIGGENAPDGIAPWQASLRFMFYQHNCGASVIDKYWVLTAAHCMDNIYGQNLDYLTIVVGTNTLGNTGDRYTLVKSIIHENYDRRTYANDICLLKTGTEIKYTAKVQPIPLADRTTEPGASLLLTGWGIKGTDGEMPNDLQMLNLTAISTESCSQRYEDYYKRRGRPNAITENVLCADAGTGKGGCQGDSGGPVVDGNMLAGVVSVGVTPCGQLGVPDVMTRVEKYRSWISNTMSSN</sequence>
<keyword evidence="11" id="KW-0732">Signal</keyword>
<keyword evidence="3" id="KW-0964">Secreted</keyword>
<proteinExistence type="inferred from homology"/>
<dbReference type="InterPro" id="IPR043504">
    <property type="entry name" value="Peptidase_S1_PA_chymotrypsin"/>
</dbReference>
<dbReference type="InterPro" id="IPR033116">
    <property type="entry name" value="TRYPSIN_SER"/>
</dbReference>
<gene>
    <name evidence="13" type="ORF">LNINA_LOCUS7558</name>
</gene>
<name>A0AAV1JFR9_9NEOP</name>
<comment type="catalytic activity">
    <reaction evidence="8">
        <text>Preferential cleavage: Arg-|-Xaa, Lys-|-Xaa.</text>
        <dbReference type="EC" id="3.4.21.4"/>
    </reaction>
</comment>
<dbReference type="PRINTS" id="PR00722">
    <property type="entry name" value="CHYMOTRYPSIN"/>
</dbReference>
<dbReference type="AlphaFoldDB" id="A0AAV1JFR9"/>
<dbReference type="PROSITE" id="PS50240">
    <property type="entry name" value="TRYPSIN_DOM"/>
    <property type="match status" value="1"/>
</dbReference>
<evidence type="ECO:0000256" key="2">
    <source>
        <dbReference type="ARBA" id="ARBA00007664"/>
    </source>
</evidence>
<dbReference type="InterPro" id="IPR001314">
    <property type="entry name" value="Peptidase_S1A"/>
</dbReference>
<evidence type="ECO:0000256" key="8">
    <source>
        <dbReference type="ARBA" id="ARBA00036320"/>
    </source>
</evidence>
<dbReference type="Pfam" id="PF00089">
    <property type="entry name" value="Trypsin"/>
    <property type="match status" value="1"/>
</dbReference>
<comment type="subcellular location">
    <subcellularLocation>
        <location evidence="1">Secreted</location>
    </subcellularLocation>
</comment>
<reference evidence="13 14" key="1">
    <citation type="submission" date="2023-11" db="EMBL/GenBank/DDBJ databases">
        <authorList>
            <person name="Okamura Y."/>
        </authorList>
    </citation>
    <scope>NUCLEOTIDE SEQUENCE [LARGE SCALE GENOMIC DNA]</scope>
</reference>
<dbReference type="PANTHER" id="PTHR24276:SF98">
    <property type="entry name" value="FI18310P1-RELATED"/>
    <property type="match status" value="1"/>
</dbReference>
<feature type="chain" id="PRO_5043763021" description="trypsin" evidence="11">
    <location>
        <begin position="19"/>
        <end position="261"/>
    </location>
</feature>
<dbReference type="InterPro" id="IPR050430">
    <property type="entry name" value="Peptidase_S1"/>
</dbReference>
<keyword evidence="7" id="KW-1015">Disulfide bond</keyword>
<dbReference type="PANTHER" id="PTHR24276">
    <property type="entry name" value="POLYSERASE-RELATED"/>
    <property type="match status" value="1"/>
</dbReference>
<evidence type="ECO:0000256" key="4">
    <source>
        <dbReference type="ARBA" id="ARBA00022670"/>
    </source>
</evidence>
<evidence type="ECO:0000256" key="10">
    <source>
        <dbReference type="RuleBase" id="RU363034"/>
    </source>
</evidence>
<feature type="domain" description="Peptidase S1" evidence="12">
    <location>
        <begin position="25"/>
        <end position="259"/>
    </location>
</feature>
<dbReference type="PROSITE" id="PS00135">
    <property type="entry name" value="TRYPSIN_SER"/>
    <property type="match status" value="1"/>
</dbReference>
<comment type="caution">
    <text evidence="13">The sequence shown here is derived from an EMBL/GenBank/DDBJ whole genome shotgun (WGS) entry which is preliminary data.</text>
</comment>
<evidence type="ECO:0000256" key="7">
    <source>
        <dbReference type="ARBA" id="ARBA00023157"/>
    </source>
</evidence>
<evidence type="ECO:0000256" key="1">
    <source>
        <dbReference type="ARBA" id="ARBA00004613"/>
    </source>
</evidence>
<comment type="similarity">
    <text evidence="2">Belongs to the peptidase S1 family.</text>
</comment>
<protein>
    <recommendedName>
        <fullName evidence="9">trypsin</fullName>
        <ecNumber evidence="9">3.4.21.4</ecNumber>
    </recommendedName>
</protein>
<organism evidence="13 14">
    <name type="scientific">Leptosia nina</name>
    <dbReference type="NCBI Taxonomy" id="320188"/>
    <lineage>
        <taxon>Eukaryota</taxon>
        <taxon>Metazoa</taxon>
        <taxon>Ecdysozoa</taxon>
        <taxon>Arthropoda</taxon>
        <taxon>Hexapoda</taxon>
        <taxon>Insecta</taxon>
        <taxon>Pterygota</taxon>
        <taxon>Neoptera</taxon>
        <taxon>Endopterygota</taxon>
        <taxon>Lepidoptera</taxon>
        <taxon>Glossata</taxon>
        <taxon>Ditrysia</taxon>
        <taxon>Papilionoidea</taxon>
        <taxon>Pieridae</taxon>
        <taxon>Pierinae</taxon>
        <taxon>Leptosia</taxon>
    </lineage>
</organism>
<keyword evidence="14" id="KW-1185">Reference proteome</keyword>
<dbReference type="GO" id="GO:0005576">
    <property type="term" value="C:extracellular region"/>
    <property type="evidence" value="ECO:0007669"/>
    <property type="project" value="UniProtKB-SubCell"/>
</dbReference>
<dbReference type="PROSITE" id="PS00134">
    <property type="entry name" value="TRYPSIN_HIS"/>
    <property type="match status" value="1"/>
</dbReference>
<dbReference type="EMBL" id="CAVLEF010000010">
    <property type="protein sequence ID" value="CAK1548138.1"/>
    <property type="molecule type" value="Genomic_DNA"/>
</dbReference>
<dbReference type="GO" id="GO:0016485">
    <property type="term" value="P:protein processing"/>
    <property type="evidence" value="ECO:0007669"/>
    <property type="project" value="UniProtKB-ARBA"/>
</dbReference>
<keyword evidence="4 10" id="KW-0645">Protease</keyword>
<dbReference type="GO" id="GO:0004252">
    <property type="term" value="F:serine-type endopeptidase activity"/>
    <property type="evidence" value="ECO:0007669"/>
    <property type="project" value="UniProtKB-EC"/>
</dbReference>
<dbReference type="SMART" id="SM00020">
    <property type="entry name" value="Tryp_SPc"/>
    <property type="match status" value="1"/>
</dbReference>
<dbReference type="FunFam" id="2.40.10.10:FF:000047">
    <property type="entry name" value="Trypsin eta"/>
    <property type="match status" value="1"/>
</dbReference>
<keyword evidence="5 10" id="KW-0378">Hydrolase</keyword>
<dbReference type="InterPro" id="IPR009003">
    <property type="entry name" value="Peptidase_S1_PA"/>
</dbReference>
<evidence type="ECO:0000256" key="6">
    <source>
        <dbReference type="ARBA" id="ARBA00022825"/>
    </source>
</evidence>
<dbReference type="Gene3D" id="2.40.10.10">
    <property type="entry name" value="Trypsin-like serine proteases"/>
    <property type="match status" value="1"/>
</dbReference>
<evidence type="ECO:0000256" key="9">
    <source>
        <dbReference type="ARBA" id="ARBA00038868"/>
    </source>
</evidence>
<keyword evidence="6 10" id="KW-0720">Serine protease</keyword>